<organism evidence="2 3">
    <name type="scientific">Brassica cretica</name>
    <name type="common">Mustard</name>
    <dbReference type="NCBI Taxonomy" id="69181"/>
    <lineage>
        <taxon>Eukaryota</taxon>
        <taxon>Viridiplantae</taxon>
        <taxon>Streptophyta</taxon>
        <taxon>Embryophyta</taxon>
        <taxon>Tracheophyta</taxon>
        <taxon>Spermatophyta</taxon>
        <taxon>Magnoliopsida</taxon>
        <taxon>eudicotyledons</taxon>
        <taxon>Gunneridae</taxon>
        <taxon>Pentapetalae</taxon>
        <taxon>rosids</taxon>
        <taxon>malvids</taxon>
        <taxon>Brassicales</taxon>
        <taxon>Brassicaceae</taxon>
        <taxon>Brassiceae</taxon>
        <taxon>Brassica</taxon>
    </lineage>
</organism>
<dbReference type="Proteomes" id="UP000266723">
    <property type="component" value="Unassembled WGS sequence"/>
</dbReference>
<proteinExistence type="predicted"/>
<gene>
    <name evidence="2" type="ORF">DY000_02057115</name>
</gene>
<evidence type="ECO:0000313" key="3">
    <source>
        <dbReference type="Proteomes" id="UP000266723"/>
    </source>
</evidence>
<keyword evidence="1" id="KW-0812">Transmembrane</keyword>
<dbReference type="EMBL" id="QGKV02002055">
    <property type="protein sequence ID" value="KAF3495294.1"/>
    <property type="molecule type" value="Genomic_DNA"/>
</dbReference>
<comment type="caution">
    <text evidence="2">The sequence shown here is derived from an EMBL/GenBank/DDBJ whole genome shotgun (WGS) entry which is preliminary data.</text>
</comment>
<accession>A0ABQ7AC75</accession>
<keyword evidence="1" id="KW-1133">Transmembrane helix</keyword>
<reference evidence="2 3" key="1">
    <citation type="journal article" date="2020" name="BMC Genomics">
        <title>Intraspecific diversification of the crop wild relative Brassica cretica Lam. using demographic model selection.</title>
        <authorList>
            <person name="Kioukis A."/>
            <person name="Michalopoulou V.A."/>
            <person name="Briers L."/>
            <person name="Pirintsos S."/>
            <person name="Studholme D.J."/>
            <person name="Pavlidis P."/>
            <person name="Sarris P.F."/>
        </authorList>
    </citation>
    <scope>NUCLEOTIDE SEQUENCE [LARGE SCALE GENOMIC DNA]</scope>
    <source>
        <strain evidence="3">cv. PFS-1207/04</strain>
    </source>
</reference>
<feature type="transmembrane region" description="Helical" evidence="1">
    <location>
        <begin position="121"/>
        <end position="151"/>
    </location>
</feature>
<feature type="transmembrane region" description="Helical" evidence="1">
    <location>
        <begin position="6"/>
        <end position="27"/>
    </location>
</feature>
<protein>
    <submittedName>
        <fullName evidence="2">Uncharacterized protein</fullName>
    </submittedName>
</protein>
<keyword evidence="3" id="KW-1185">Reference proteome</keyword>
<evidence type="ECO:0000256" key="1">
    <source>
        <dbReference type="SAM" id="Phobius"/>
    </source>
</evidence>
<sequence>MEMLSTIYLFLSLTPIFLPSLLLPFAVTDIRHFSSGRSATCGRRTLSSLLFSSCLHLLRVSPLCGRESFVSAQIRSFWFRFKVSGGESRRVRVVAVFPMWCVRYQLGRLLGFPLRLRPGLVCFWLALTRSLVAGFLFLLSLGLSVLCRILLLAPFDLRIWGVAAVLGSVCVQVWCCGPRATLASPNKMWGLGGVAVVDSLPSWVLGDGLAMELIGNLQCSSPNDGIIGCEILFMLPEPCVSRFEGAFLSGSSRRLVALSVIDSPSAKDSLISQDSITPPMAKIGLGTSSSGTFLTVVRYPASCLLPCPHLPCSQAISSRSPNSIAAIPKAIPGQILRPEPKEQLLGAVLRFLPPQASKLDKMFFHEFLL</sequence>
<keyword evidence="1" id="KW-0472">Membrane</keyword>
<name>A0ABQ7AC75_BRACR</name>
<evidence type="ECO:0000313" key="2">
    <source>
        <dbReference type="EMBL" id="KAF3495294.1"/>
    </source>
</evidence>